<comment type="caution">
    <text evidence="6">The sequence shown here is derived from an EMBL/GenBank/DDBJ whole genome shotgun (WGS) entry which is preliminary data.</text>
</comment>
<dbReference type="InterPro" id="IPR050707">
    <property type="entry name" value="HTH_MetabolicPath_Reg"/>
</dbReference>
<dbReference type="InterPro" id="IPR005471">
    <property type="entry name" value="Tscrpt_reg_IclR_N"/>
</dbReference>
<keyword evidence="3" id="KW-0804">Transcription</keyword>
<dbReference type="SUPFAM" id="SSF55781">
    <property type="entry name" value="GAF domain-like"/>
    <property type="match status" value="1"/>
</dbReference>
<gene>
    <name evidence="6" type="ORF">HNQ79_003447</name>
</gene>
<organism evidence="6 7">
    <name type="scientific">Streptomyces candidus</name>
    <dbReference type="NCBI Taxonomy" id="67283"/>
    <lineage>
        <taxon>Bacteria</taxon>
        <taxon>Bacillati</taxon>
        <taxon>Actinomycetota</taxon>
        <taxon>Actinomycetes</taxon>
        <taxon>Kitasatosporales</taxon>
        <taxon>Streptomycetaceae</taxon>
        <taxon>Streptomyces</taxon>
    </lineage>
</organism>
<accession>A0A7X0HIG4</accession>
<name>A0A7X0HIG4_9ACTN</name>
<dbReference type="GO" id="GO:0045892">
    <property type="term" value="P:negative regulation of DNA-templated transcription"/>
    <property type="evidence" value="ECO:0007669"/>
    <property type="project" value="TreeGrafter"/>
</dbReference>
<dbReference type="Gene3D" id="1.10.10.10">
    <property type="entry name" value="Winged helix-like DNA-binding domain superfamily/Winged helix DNA-binding domain"/>
    <property type="match status" value="1"/>
</dbReference>
<evidence type="ECO:0000256" key="3">
    <source>
        <dbReference type="ARBA" id="ARBA00023163"/>
    </source>
</evidence>
<evidence type="ECO:0000313" key="6">
    <source>
        <dbReference type="EMBL" id="MBB6436972.1"/>
    </source>
</evidence>
<keyword evidence="2 6" id="KW-0238">DNA-binding</keyword>
<dbReference type="GO" id="GO:0003700">
    <property type="term" value="F:DNA-binding transcription factor activity"/>
    <property type="evidence" value="ECO:0007669"/>
    <property type="project" value="TreeGrafter"/>
</dbReference>
<keyword evidence="7" id="KW-1185">Reference proteome</keyword>
<evidence type="ECO:0000256" key="2">
    <source>
        <dbReference type="ARBA" id="ARBA00023125"/>
    </source>
</evidence>
<evidence type="ECO:0000259" key="4">
    <source>
        <dbReference type="PROSITE" id="PS51077"/>
    </source>
</evidence>
<keyword evidence="1" id="KW-0805">Transcription regulation</keyword>
<feature type="domain" description="IclR-ED" evidence="5">
    <location>
        <begin position="78"/>
        <end position="256"/>
    </location>
</feature>
<dbReference type="GO" id="GO:0003677">
    <property type="term" value="F:DNA binding"/>
    <property type="evidence" value="ECO:0007669"/>
    <property type="project" value="UniProtKB-KW"/>
</dbReference>
<dbReference type="SUPFAM" id="SSF46785">
    <property type="entry name" value="Winged helix' DNA-binding domain"/>
    <property type="match status" value="1"/>
</dbReference>
<evidence type="ECO:0000313" key="7">
    <source>
        <dbReference type="Proteomes" id="UP000540423"/>
    </source>
</evidence>
<protein>
    <submittedName>
        <fullName evidence="6">DNA-binding IclR family transcriptional regulator</fullName>
    </submittedName>
</protein>
<dbReference type="InterPro" id="IPR029016">
    <property type="entry name" value="GAF-like_dom_sf"/>
</dbReference>
<feature type="domain" description="HTH iclR-type" evidence="4">
    <location>
        <begin position="14"/>
        <end position="75"/>
    </location>
</feature>
<dbReference type="InterPro" id="IPR014757">
    <property type="entry name" value="Tscrpt_reg_IclR_C"/>
</dbReference>
<dbReference type="PANTHER" id="PTHR30136:SF24">
    <property type="entry name" value="HTH-TYPE TRANSCRIPTIONAL REPRESSOR ALLR"/>
    <property type="match status" value="1"/>
</dbReference>
<dbReference type="PROSITE" id="PS51077">
    <property type="entry name" value="HTH_ICLR"/>
    <property type="match status" value="1"/>
</dbReference>
<dbReference type="InterPro" id="IPR036388">
    <property type="entry name" value="WH-like_DNA-bd_sf"/>
</dbReference>
<dbReference type="PANTHER" id="PTHR30136">
    <property type="entry name" value="HELIX-TURN-HELIX TRANSCRIPTIONAL REGULATOR, ICLR FAMILY"/>
    <property type="match status" value="1"/>
</dbReference>
<dbReference type="RefSeq" id="WP_185031882.1">
    <property type="nucleotide sequence ID" value="NZ_BNBN01000001.1"/>
</dbReference>
<sequence length="256" mass="27853">MVLKPEPTTPQQPQQSVRYALRVLESVSRHADGVTDVTLARETGLPAHELGPLLLMLRREGYVAQVADGAYVAGESLDLVGAPGSTRRELVELRLQRTLDQLRDSVGAAIYLSRYVDGEIKVTQVAEGPLTPKVNEWVDFRSSAHASAIGKCLLTQLDRDGRRDHLSRHKTARLTSRTITNERVLFTKLDSQPPTVPVLDLQEYALGTVCAAVPLTAGAAVGCLALSLPVEQAHRLRRAADALNRRATPMALSLSL</sequence>
<evidence type="ECO:0000259" key="5">
    <source>
        <dbReference type="PROSITE" id="PS51078"/>
    </source>
</evidence>
<dbReference type="EMBL" id="JACHEM010000008">
    <property type="protein sequence ID" value="MBB6436972.1"/>
    <property type="molecule type" value="Genomic_DNA"/>
</dbReference>
<dbReference type="Proteomes" id="UP000540423">
    <property type="component" value="Unassembled WGS sequence"/>
</dbReference>
<dbReference type="Pfam" id="PF01614">
    <property type="entry name" value="IclR_C"/>
    <property type="match status" value="1"/>
</dbReference>
<evidence type="ECO:0000256" key="1">
    <source>
        <dbReference type="ARBA" id="ARBA00023015"/>
    </source>
</evidence>
<dbReference type="InterPro" id="IPR036390">
    <property type="entry name" value="WH_DNA-bd_sf"/>
</dbReference>
<dbReference type="AlphaFoldDB" id="A0A7X0HIG4"/>
<dbReference type="Gene3D" id="3.30.450.40">
    <property type="match status" value="1"/>
</dbReference>
<reference evidence="6 7" key="1">
    <citation type="submission" date="2020-08" db="EMBL/GenBank/DDBJ databases">
        <title>Genomic Encyclopedia of Type Strains, Phase IV (KMG-IV): sequencing the most valuable type-strain genomes for metagenomic binning, comparative biology and taxonomic classification.</title>
        <authorList>
            <person name="Goeker M."/>
        </authorList>
    </citation>
    <scope>NUCLEOTIDE SEQUENCE [LARGE SCALE GENOMIC DNA]</scope>
    <source>
        <strain evidence="6 7">DSM 40141</strain>
    </source>
</reference>
<dbReference type="PROSITE" id="PS51078">
    <property type="entry name" value="ICLR_ED"/>
    <property type="match status" value="1"/>
</dbReference>
<proteinExistence type="predicted"/>